<feature type="non-terminal residue" evidence="4">
    <location>
        <position position="1"/>
    </location>
</feature>
<name>A0ABS6L9I7_9GAMM</name>
<evidence type="ECO:0000259" key="3">
    <source>
        <dbReference type="Pfam" id="PF22178"/>
    </source>
</evidence>
<reference evidence="4 5" key="1">
    <citation type="submission" date="2021-03" db="EMBL/GenBank/DDBJ databases">
        <title>Five novel Rahnella species.</title>
        <authorList>
            <person name="Brady C."/>
            <person name="Asselin J."/>
            <person name="Beer S."/>
            <person name="Bruberg M.B."/>
            <person name="Crampton B."/>
            <person name="Venter S."/>
            <person name="Arnold D."/>
            <person name="Denman S."/>
        </authorList>
    </citation>
    <scope>NUCLEOTIDE SEQUENCE [LARGE SCALE GENOMIC DNA]</scope>
    <source>
        <strain evidence="4 5">FRB 231</strain>
    </source>
</reference>
<dbReference type="RefSeq" id="WP_217147650.1">
    <property type="nucleotide sequence ID" value="NZ_JAFMOY010000088.1"/>
</dbReference>
<proteinExistence type="inferred from homology"/>
<dbReference type="EMBL" id="JAFMOY010000088">
    <property type="protein sequence ID" value="MBU9843595.1"/>
    <property type="molecule type" value="Genomic_DNA"/>
</dbReference>
<evidence type="ECO:0000313" key="4">
    <source>
        <dbReference type="EMBL" id="MBU9843595.1"/>
    </source>
</evidence>
<dbReference type="Pfam" id="PF22178">
    <property type="entry name" value="Gp5_trimer_C"/>
    <property type="match status" value="1"/>
</dbReference>
<feature type="domain" description="Gp5/Type VI secretion system Vgr C-terminal trimerisation" evidence="3">
    <location>
        <begin position="184"/>
        <end position="276"/>
    </location>
</feature>
<organism evidence="4 5">
    <name type="scientific">Rahnella ecdela</name>
    <dbReference type="NCBI Taxonomy" id="2816250"/>
    <lineage>
        <taxon>Bacteria</taxon>
        <taxon>Pseudomonadati</taxon>
        <taxon>Pseudomonadota</taxon>
        <taxon>Gammaproteobacteria</taxon>
        <taxon>Enterobacterales</taxon>
        <taxon>Yersiniaceae</taxon>
        <taxon>Rahnella</taxon>
    </lineage>
</organism>
<dbReference type="InterPro" id="IPR006533">
    <property type="entry name" value="T6SS_Vgr_RhsGE"/>
</dbReference>
<dbReference type="InterPro" id="IPR017847">
    <property type="entry name" value="T6SS_RhsGE_Vgr_subset"/>
</dbReference>
<dbReference type="Pfam" id="PF04717">
    <property type="entry name" value="Phage_base_V"/>
    <property type="match status" value="1"/>
</dbReference>
<accession>A0ABS6L9I7</accession>
<sequence>DMVSGTSNSPRMQPGLCFALTDHPREDLNSQWQVIACEIQGDQPQALIGNEGQGTTLYSHFQVIPASQTWRSVPHPKPRIDGPQIAIVTGPPGEEIFCDEHGRVRVKFAWDRYNKANEGSSCWIRVSQAWEGTGFGNIAIPRVGQEVIVDFLNGDPDQPIIAGRTYHASNRSPGSLPGTKTQMAIRSQTYKGSGYNELMFEDATAQELLSIHAQKDMKTKVLNNRMTDVTVDHTETVGKGQTVTVGKEKAAGHDQKTTVTNDRQVTVGNDQKLDVAHDHRTTVGNDQHLDVTNDRHAKVGKDQSSDVTGADTQNVKKSQSITIGENYTLTVKDSLTIKVGECLLTMKKDGTVTLNGVKILINGEKDIKQVSGKVNIN</sequence>
<dbReference type="NCBIfam" id="TIGR01646">
    <property type="entry name" value="vgr_GE"/>
    <property type="match status" value="1"/>
</dbReference>
<protein>
    <submittedName>
        <fullName evidence="4">Type VI secretion system tip protein VgrG</fullName>
    </submittedName>
</protein>
<dbReference type="Proteomes" id="UP000739284">
    <property type="component" value="Unassembled WGS sequence"/>
</dbReference>
<dbReference type="NCBIfam" id="TIGR03361">
    <property type="entry name" value="VI_Rhs_Vgr"/>
    <property type="match status" value="1"/>
</dbReference>
<comment type="caution">
    <text evidence="4">The sequence shown here is derived from an EMBL/GenBank/DDBJ whole genome shotgun (WGS) entry which is preliminary data.</text>
</comment>
<dbReference type="InterPro" id="IPR054030">
    <property type="entry name" value="Gp5_Vgr_C"/>
</dbReference>
<dbReference type="InterPro" id="IPR006531">
    <property type="entry name" value="Gp5/Vgr_OB"/>
</dbReference>
<gene>
    <name evidence="4" type="primary">tssI</name>
    <name evidence="4" type="ORF">J1784_00815</name>
</gene>
<feature type="domain" description="Gp5/Type VI secretion system Vgr protein OB-fold" evidence="2">
    <location>
        <begin position="100"/>
        <end position="166"/>
    </location>
</feature>
<evidence type="ECO:0000256" key="1">
    <source>
        <dbReference type="ARBA" id="ARBA00005558"/>
    </source>
</evidence>
<keyword evidence="5" id="KW-1185">Reference proteome</keyword>
<comment type="similarity">
    <text evidence="1">Belongs to the VgrG protein family.</text>
</comment>
<evidence type="ECO:0000313" key="5">
    <source>
        <dbReference type="Proteomes" id="UP000739284"/>
    </source>
</evidence>
<evidence type="ECO:0000259" key="2">
    <source>
        <dbReference type="Pfam" id="PF04717"/>
    </source>
</evidence>